<accession>A0A2G1QTQ0</accession>
<evidence type="ECO:0008006" key="8">
    <source>
        <dbReference type="Google" id="ProtNLM"/>
    </source>
</evidence>
<gene>
    <name evidence="6" type="ORF">CSC94_02270</name>
</gene>
<name>A0A2G1QTQ0_9HYPH</name>
<dbReference type="Pfam" id="PF04191">
    <property type="entry name" value="PEMT"/>
    <property type="match status" value="1"/>
</dbReference>
<dbReference type="PANTHER" id="PTHR12714">
    <property type="entry name" value="PROTEIN-S ISOPRENYLCYSTEINE O-METHYLTRANSFERASE"/>
    <property type="match status" value="1"/>
</dbReference>
<dbReference type="RefSeq" id="WP_099303304.1">
    <property type="nucleotide sequence ID" value="NZ_PDVP01000001.1"/>
</dbReference>
<keyword evidence="2 5" id="KW-0812">Transmembrane</keyword>
<dbReference type="GO" id="GO:0016740">
    <property type="term" value="F:transferase activity"/>
    <property type="evidence" value="ECO:0007669"/>
    <property type="project" value="UniProtKB-ARBA"/>
</dbReference>
<keyword evidence="7" id="KW-1185">Reference proteome</keyword>
<sequence>MAEEFSKAKLARIQSVRRLALFAVLIVTFTALAFISSIYDGEPHEIIEATGIGLIIAGITGRLWSTLYIGGRKAAMLVQSGPYSITRNPLYVFSAVAAAGVGAQTGTLTIALLFFFGCWLAFHILILKEEQFLASTLGQAYQDYLASVPRFLPNPFIYKDEKELTIVPRRLYTTLMDGLVFFAAVPLFEVIDYLQRTDTLPVLLRLP</sequence>
<feature type="transmembrane region" description="Helical" evidence="5">
    <location>
        <begin position="90"/>
        <end position="122"/>
    </location>
</feature>
<dbReference type="AlphaFoldDB" id="A0A2G1QTQ0"/>
<keyword evidence="4 5" id="KW-0472">Membrane</keyword>
<protein>
    <recommendedName>
        <fullName evidence="8">Isoprenylcysteine carboxylmethyltransferase family protein</fullName>
    </recommendedName>
</protein>
<evidence type="ECO:0000256" key="2">
    <source>
        <dbReference type="ARBA" id="ARBA00022692"/>
    </source>
</evidence>
<dbReference type="EMBL" id="PDVP01000001">
    <property type="protein sequence ID" value="PHP68840.1"/>
    <property type="molecule type" value="Genomic_DNA"/>
</dbReference>
<dbReference type="InterPro" id="IPR007318">
    <property type="entry name" value="Phopholipid_MeTrfase"/>
</dbReference>
<evidence type="ECO:0000256" key="5">
    <source>
        <dbReference type="SAM" id="Phobius"/>
    </source>
</evidence>
<organism evidence="6 7">
    <name type="scientific">Zhengella mangrovi</name>
    <dbReference type="NCBI Taxonomy" id="1982044"/>
    <lineage>
        <taxon>Bacteria</taxon>
        <taxon>Pseudomonadati</taxon>
        <taxon>Pseudomonadota</taxon>
        <taxon>Alphaproteobacteria</taxon>
        <taxon>Hyphomicrobiales</taxon>
        <taxon>Notoacmeibacteraceae</taxon>
        <taxon>Zhengella</taxon>
    </lineage>
</organism>
<dbReference type="Gene3D" id="1.20.120.1630">
    <property type="match status" value="1"/>
</dbReference>
<comment type="caution">
    <text evidence="6">The sequence shown here is derived from an EMBL/GenBank/DDBJ whole genome shotgun (WGS) entry which is preliminary data.</text>
</comment>
<feature type="transmembrane region" description="Helical" evidence="5">
    <location>
        <begin position="51"/>
        <end position="69"/>
    </location>
</feature>
<dbReference type="Proteomes" id="UP000221168">
    <property type="component" value="Unassembled WGS sequence"/>
</dbReference>
<evidence type="ECO:0000256" key="4">
    <source>
        <dbReference type="ARBA" id="ARBA00023136"/>
    </source>
</evidence>
<dbReference type="OrthoDB" id="7210610at2"/>
<dbReference type="GO" id="GO:0012505">
    <property type="term" value="C:endomembrane system"/>
    <property type="evidence" value="ECO:0007669"/>
    <property type="project" value="UniProtKB-SubCell"/>
</dbReference>
<evidence type="ECO:0000313" key="6">
    <source>
        <dbReference type="EMBL" id="PHP68840.1"/>
    </source>
</evidence>
<dbReference type="PANTHER" id="PTHR12714:SF9">
    <property type="entry name" value="PROTEIN-S-ISOPRENYLCYSTEINE O-METHYLTRANSFERASE"/>
    <property type="match status" value="1"/>
</dbReference>
<comment type="subcellular location">
    <subcellularLocation>
        <location evidence="1">Endomembrane system</location>
        <topology evidence="1">Multi-pass membrane protein</topology>
    </subcellularLocation>
</comment>
<keyword evidence="3 5" id="KW-1133">Transmembrane helix</keyword>
<proteinExistence type="predicted"/>
<feature type="transmembrane region" description="Helical" evidence="5">
    <location>
        <begin position="20"/>
        <end position="39"/>
    </location>
</feature>
<evidence type="ECO:0000256" key="1">
    <source>
        <dbReference type="ARBA" id="ARBA00004127"/>
    </source>
</evidence>
<reference evidence="6 7" key="1">
    <citation type="submission" date="2017-10" db="EMBL/GenBank/DDBJ databases">
        <title>Sedimentibacterium mangrovi gen. nov., sp. nov., a novel member of family Phyllobacteriacea isolated from mangrove sediment.</title>
        <authorList>
            <person name="Liao H."/>
            <person name="Tian Y."/>
        </authorList>
    </citation>
    <scope>NUCLEOTIDE SEQUENCE [LARGE SCALE GENOMIC DNA]</scope>
    <source>
        <strain evidence="6 7">X9-2-2</strain>
    </source>
</reference>
<evidence type="ECO:0000313" key="7">
    <source>
        <dbReference type="Proteomes" id="UP000221168"/>
    </source>
</evidence>
<evidence type="ECO:0000256" key="3">
    <source>
        <dbReference type="ARBA" id="ARBA00022989"/>
    </source>
</evidence>